<name>A0ABY4NSG7_9PSEU</name>
<dbReference type="Pfam" id="PF02467">
    <property type="entry name" value="Whib"/>
    <property type="match status" value="1"/>
</dbReference>
<dbReference type="Proteomes" id="UP000830158">
    <property type="component" value="Chromosome"/>
</dbReference>
<dbReference type="RefSeq" id="WP_240323301.1">
    <property type="nucleotide sequence ID" value="NZ_CP091196.1"/>
</dbReference>
<accession>A0ABY4NSG7</accession>
<proteinExistence type="predicted"/>
<gene>
    <name evidence="2" type="ORF">L1857_09265</name>
</gene>
<evidence type="ECO:0000313" key="2">
    <source>
        <dbReference type="EMBL" id="UQS22992.1"/>
    </source>
</evidence>
<feature type="domain" description="4Fe-4S Wbl-type" evidence="1">
    <location>
        <begin position="40"/>
        <end position="103"/>
    </location>
</feature>
<protein>
    <submittedName>
        <fullName evidence="2">WhiB family transcriptional regulator</fullName>
    </submittedName>
</protein>
<reference evidence="2" key="1">
    <citation type="submission" date="2022-01" db="EMBL/GenBank/DDBJ databases">
        <title>PSI-footprinting approach for the identification of protein synthesis inhibitor producers.</title>
        <authorList>
            <person name="Handel F."/>
            <person name="Kulik A."/>
            <person name="Wex K.W."/>
            <person name="Berscheid A."/>
            <person name="Saur J.S."/>
            <person name="Winkler A."/>
            <person name="Wibberg D."/>
            <person name="Kalinowski J."/>
            <person name="Broetz-Oesterhelt H."/>
            <person name="Mast Y."/>
        </authorList>
    </citation>
    <scope>NUCLEOTIDE SEQUENCE</scope>
    <source>
        <strain evidence="2">KNN 49.3e</strain>
    </source>
</reference>
<dbReference type="PROSITE" id="PS51674">
    <property type="entry name" value="4FE4S_WBL"/>
    <property type="match status" value="1"/>
</dbReference>
<organism evidence="2 3">
    <name type="scientific">Amycolatopsis thermalba</name>
    <dbReference type="NCBI Taxonomy" id="944492"/>
    <lineage>
        <taxon>Bacteria</taxon>
        <taxon>Bacillati</taxon>
        <taxon>Actinomycetota</taxon>
        <taxon>Actinomycetes</taxon>
        <taxon>Pseudonocardiales</taxon>
        <taxon>Pseudonocardiaceae</taxon>
        <taxon>Amycolatopsis</taxon>
    </lineage>
</organism>
<keyword evidence="3" id="KW-1185">Reference proteome</keyword>
<sequence>MNPDDFEDFADYLTALAVELDRYANVPDDVLEGIVRRDGSCMWLYSTGDAPAWTGDNLTDRELAAVICAGCTAQLACLELELRTAGPCTLGVWGALSEDDRRALYPIWRARRTRTNGGEQR</sequence>
<evidence type="ECO:0000259" key="1">
    <source>
        <dbReference type="PROSITE" id="PS51674"/>
    </source>
</evidence>
<dbReference type="InterPro" id="IPR034768">
    <property type="entry name" value="4FE4S_WBL"/>
</dbReference>
<evidence type="ECO:0000313" key="3">
    <source>
        <dbReference type="Proteomes" id="UP000830158"/>
    </source>
</evidence>
<dbReference type="EMBL" id="CP091196">
    <property type="protein sequence ID" value="UQS22992.1"/>
    <property type="molecule type" value="Genomic_DNA"/>
</dbReference>